<reference evidence="2" key="1">
    <citation type="submission" date="2020-08" db="EMBL/GenBank/DDBJ databases">
        <title>Genome sequencing and assembly of the red palm weevil Rhynchophorus ferrugineus.</title>
        <authorList>
            <person name="Dias G.B."/>
            <person name="Bergman C.M."/>
            <person name="Manee M."/>
        </authorList>
    </citation>
    <scope>NUCLEOTIDE SEQUENCE</scope>
    <source>
        <strain evidence="2">AA-2017</strain>
        <tissue evidence="2">Whole larva</tissue>
    </source>
</reference>
<gene>
    <name evidence="2" type="ORF">GWI33_017582</name>
</gene>
<dbReference type="EMBL" id="JAACXV010014231">
    <property type="protein sequence ID" value="KAF7269399.1"/>
    <property type="molecule type" value="Genomic_DNA"/>
</dbReference>
<dbReference type="OrthoDB" id="6619754at2759"/>
<proteinExistence type="predicted"/>
<protein>
    <submittedName>
        <fullName evidence="2">Uncharacterized protein</fullName>
    </submittedName>
</protein>
<feature type="compositionally biased region" description="Basic residues" evidence="1">
    <location>
        <begin position="175"/>
        <end position="189"/>
    </location>
</feature>
<organism evidence="2 3">
    <name type="scientific">Rhynchophorus ferrugineus</name>
    <name type="common">Red palm weevil</name>
    <name type="synonym">Curculio ferrugineus</name>
    <dbReference type="NCBI Taxonomy" id="354439"/>
    <lineage>
        <taxon>Eukaryota</taxon>
        <taxon>Metazoa</taxon>
        <taxon>Ecdysozoa</taxon>
        <taxon>Arthropoda</taxon>
        <taxon>Hexapoda</taxon>
        <taxon>Insecta</taxon>
        <taxon>Pterygota</taxon>
        <taxon>Neoptera</taxon>
        <taxon>Endopterygota</taxon>
        <taxon>Coleoptera</taxon>
        <taxon>Polyphaga</taxon>
        <taxon>Cucujiformia</taxon>
        <taxon>Curculionidae</taxon>
        <taxon>Dryophthorinae</taxon>
        <taxon>Rhynchophorus</taxon>
    </lineage>
</organism>
<feature type="compositionally biased region" description="Polar residues" evidence="1">
    <location>
        <begin position="193"/>
        <end position="203"/>
    </location>
</feature>
<keyword evidence="3" id="KW-1185">Reference proteome</keyword>
<dbReference type="AlphaFoldDB" id="A0A834M911"/>
<evidence type="ECO:0000313" key="3">
    <source>
        <dbReference type="Proteomes" id="UP000625711"/>
    </source>
</evidence>
<feature type="region of interest" description="Disordered" evidence="1">
    <location>
        <begin position="156"/>
        <end position="203"/>
    </location>
</feature>
<feature type="compositionally biased region" description="Polar residues" evidence="1">
    <location>
        <begin position="156"/>
        <end position="169"/>
    </location>
</feature>
<name>A0A834M911_RHYFE</name>
<dbReference type="Proteomes" id="UP000625711">
    <property type="component" value="Unassembled WGS sequence"/>
</dbReference>
<comment type="caution">
    <text evidence="2">The sequence shown here is derived from an EMBL/GenBank/DDBJ whole genome shotgun (WGS) entry which is preliminary data.</text>
</comment>
<sequence length="400" mass="44125">MSPASAGALEVERYIGACLISQNRSKNSVKNREFYQRPQVYPRGGYVNIQGCPTVDGWAGGVPLISFAGHNRRARLQEHDDIASNHLARLAVHTQGAPLILAKSYNHRKSKPQRNNYVNPNLQQTKIFENSNNKKTVKGQEVLMNGSVKGVDAISVTSDESSGSQNSETCLPRIIKPRKRRKKDRKPPHLNRPANQDGFSTDSASPDIDALSFANLSPFLPYFDPFPYQAPASDDKQLLDLFSDLSETPKLHHSFEDVEEAKDVNGNQPASTCQCRYCDPAGQIWDVDRGCYSPFLTPPKTFQFPSLFSSSFTSPISDDYGLIHGMSAISLEDDKYKPSFSRSSSSSSNSSSSSAGDLEVSTEIVTSLNGHRDLEIKFWLNSAVDGKSTKHKESDVGEKT</sequence>
<evidence type="ECO:0000313" key="2">
    <source>
        <dbReference type="EMBL" id="KAF7269399.1"/>
    </source>
</evidence>
<accession>A0A834M911</accession>
<evidence type="ECO:0000256" key="1">
    <source>
        <dbReference type="SAM" id="MobiDB-lite"/>
    </source>
</evidence>